<organism evidence="8 9">
    <name type="scientific">Cytospora schulzeri</name>
    <dbReference type="NCBI Taxonomy" id="448051"/>
    <lineage>
        <taxon>Eukaryota</taxon>
        <taxon>Fungi</taxon>
        <taxon>Dikarya</taxon>
        <taxon>Ascomycota</taxon>
        <taxon>Pezizomycotina</taxon>
        <taxon>Sordariomycetes</taxon>
        <taxon>Sordariomycetidae</taxon>
        <taxon>Diaporthales</taxon>
        <taxon>Cytosporaceae</taxon>
        <taxon>Cytospora</taxon>
    </lineage>
</organism>
<dbReference type="PANTHER" id="PTHR23502">
    <property type="entry name" value="MAJOR FACILITATOR SUPERFAMILY"/>
    <property type="match status" value="1"/>
</dbReference>
<dbReference type="SUPFAM" id="SSF103473">
    <property type="entry name" value="MFS general substrate transporter"/>
    <property type="match status" value="1"/>
</dbReference>
<dbReference type="AlphaFoldDB" id="A0A423VST2"/>
<feature type="domain" description="CWH43-like N-terminal" evidence="7">
    <location>
        <begin position="534"/>
        <end position="725"/>
    </location>
</feature>
<dbReference type="Pfam" id="PF10277">
    <property type="entry name" value="Frag1"/>
    <property type="match status" value="1"/>
</dbReference>
<feature type="transmembrane region" description="Helical" evidence="6">
    <location>
        <begin position="204"/>
        <end position="226"/>
    </location>
</feature>
<evidence type="ECO:0000259" key="7">
    <source>
        <dbReference type="Pfam" id="PF10277"/>
    </source>
</evidence>
<reference evidence="8 9" key="1">
    <citation type="submission" date="2015-09" db="EMBL/GenBank/DDBJ databases">
        <title>Host preference determinants of Valsa canker pathogens revealed by comparative genomics.</title>
        <authorList>
            <person name="Yin Z."/>
            <person name="Huang L."/>
        </authorList>
    </citation>
    <scope>NUCLEOTIDE SEQUENCE [LARGE SCALE GENOMIC DNA]</scope>
    <source>
        <strain evidence="8 9">03-1</strain>
    </source>
</reference>
<accession>A0A423VST2</accession>
<dbReference type="InterPro" id="IPR011701">
    <property type="entry name" value="MFS"/>
</dbReference>
<keyword evidence="4 6" id="KW-0472">Membrane</keyword>
<evidence type="ECO:0000256" key="2">
    <source>
        <dbReference type="ARBA" id="ARBA00022692"/>
    </source>
</evidence>
<name>A0A423VST2_9PEZI</name>
<comment type="caution">
    <text evidence="8">The sequence shown here is derived from an EMBL/GenBank/DDBJ whole genome shotgun (WGS) entry which is preliminary data.</text>
</comment>
<feature type="transmembrane region" description="Helical" evidence="6">
    <location>
        <begin position="388"/>
        <end position="410"/>
    </location>
</feature>
<dbReference type="GO" id="GO:0005886">
    <property type="term" value="C:plasma membrane"/>
    <property type="evidence" value="ECO:0007669"/>
    <property type="project" value="TreeGrafter"/>
</dbReference>
<evidence type="ECO:0000313" key="9">
    <source>
        <dbReference type="Proteomes" id="UP000283895"/>
    </source>
</evidence>
<feature type="transmembrane region" description="Helical" evidence="6">
    <location>
        <begin position="486"/>
        <end position="508"/>
    </location>
</feature>
<keyword evidence="3 6" id="KW-1133">Transmembrane helix</keyword>
<feature type="transmembrane region" description="Helical" evidence="6">
    <location>
        <begin position="168"/>
        <end position="192"/>
    </location>
</feature>
<dbReference type="FunFam" id="1.20.1250.20:FF:000088">
    <property type="entry name" value="MFS multidrug transporter, putative"/>
    <property type="match status" value="1"/>
</dbReference>
<dbReference type="PANTHER" id="PTHR23502:SF3">
    <property type="entry name" value="MAJOR FACILITATOR SUPERFAMILY (MFS) PROFILE DOMAIN-CONTAINING PROTEIN-RELATED"/>
    <property type="match status" value="1"/>
</dbReference>
<dbReference type="InterPro" id="IPR019402">
    <property type="entry name" value="CWH43_N"/>
</dbReference>
<evidence type="ECO:0000256" key="3">
    <source>
        <dbReference type="ARBA" id="ARBA00022989"/>
    </source>
</evidence>
<feature type="region of interest" description="Disordered" evidence="5">
    <location>
        <begin position="1"/>
        <end position="56"/>
    </location>
</feature>
<comment type="subcellular location">
    <subcellularLocation>
        <location evidence="1">Membrane</location>
        <topology evidence="1">Multi-pass membrane protein</topology>
    </subcellularLocation>
</comment>
<evidence type="ECO:0000256" key="4">
    <source>
        <dbReference type="ARBA" id="ARBA00023136"/>
    </source>
</evidence>
<dbReference type="GO" id="GO:0022857">
    <property type="term" value="F:transmembrane transporter activity"/>
    <property type="evidence" value="ECO:0007669"/>
    <property type="project" value="InterPro"/>
</dbReference>
<dbReference type="Gene3D" id="1.20.1250.20">
    <property type="entry name" value="MFS general substrate transporter like domains"/>
    <property type="match status" value="1"/>
</dbReference>
<evidence type="ECO:0000313" key="8">
    <source>
        <dbReference type="EMBL" id="ROV94104.1"/>
    </source>
</evidence>
<dbReference type="Pfam" id="PF07690">
    <property type="entry name" value="MFS_1"/>
    <property type="match status" value="1"/>
</dbReference>
<feature type="compositionally biased region" description="Basic and acidic residues" evidence="5">
    <location>
        <begin position="23"/>
        <end position="50"/>
    </location>
</feature>
<feature type="transmembrane region" description="Helical" evidence="6">
    <location>
        <begin position="668"/>
        <end position="692"/>
    </location>
</feature>
<protein>
    <recommendedName>
        <fullName evidence="7">CWH43-like N-terminal domain-containing protein</fullName>
    </recommendedName>
</protein>
<feature type="transmembrane region" description="Helical" evidence="6">
    <location>
        <begin position="416"/>
        <end position="436"/>
    </location>
</feature>
<dbReference type="InterPro" id="IPR036259">
    <property type="entry name" value="MFS_trans_sf"/>
</dbReference>
<evidence type="ECO:0000256" key="5">
    <source>
        <dbReference type="SAM" id="MobiDB-lite"/>
    </source>
</evidence>
<dbReference type="Proteomes" id="UP000283895">
    <property type="component" value="Unassembled WGS sequence"/>
</dbReference>
<feature type="transmembrane region" description="Helical" evidence="6">
    <location>
        <begin position="309"/>
        <end position="331"/>
    </location>
</feature>
<evidence type="ECO:0000256" key="1">
    <source>
        <dbReference type="ARBA" id="ARBA00004141"/>
    </source>
</evidence>
<feature type="transmembrane region" description="Helical" evidence="6">
    <location>
        <begin position="343"/>
        <end position="367"/>
    </location>
</feature>
<evidence type="ECO:0000256" key="6">
    <source>
        <dbReference type="SAM" id="Phobius"/>
    </source>
</evidence>
<dbReference type="STRING" id="356882.A0A423VST2"/>
<keyword evidence="2 6" id="KW-0812">Transmembrane</keyword>
<feature type="transmembrane region" description="Helical" evidence="6">
    <location>
        <begin position="79"/>
        <end position="98"/>
    </location>
</feature>
<dbReference type="OrthoDB" id="5376138at2759"/>
<feature type="compositionally biased region" description="Polar residues" evidence="5">
    <location>
        <begin position="8"/>
        <end position="20"/>
    </location>
</feature>
<feature type="transmembrane region" description="Helical" evidence="6">
    <location>
        <begin position="549"/>
        <end position="570"/>
    </location>
</feature>
<feature type="transmembrane region" description="Helical" evidence="6">
    <location>
        <begin position="625"/>
        <end position="647"/>
    </location>
</feature>
<keyword evidence="9" id="KW-1185">Reference proteome</keyword>
<sequence>MTVPHTMALNTKPQQGNMDSDINEPKPEQQHVEEPSREDVTGLEDPDRPGVGHRLSKPELQAEDAYEYLGYSYPTWRKWLILTVMFIIQISINLNASLYANAVDAISEKYHVSKQGARVPQLTFLCAYAVGCELWAPWSEELGRWPTQQLSLLLVNIWQFPCAYAPNYATLVICRLLGGLSTAGGSVTLGVLADMWEPDDQEYAIAFLVLSSVGGSVVGAIVGGFVEDRQPLRWIFWTQLIAGGAVQIIHFLCVPETRSTIILDRLAKKRRKNGENIWGPNEVKERRMSLREVFVVWSRPFYMLITEPIVAWLSAVSGFSDNLIFIFLQGFQPVYKQWGFGTIGISLAFLPLLIGYIIAYFSFLPSIHMFRQRRRKHGSDSVSPEARLWWLRYVILLEPIGLIGFAWTSLGPERGVPWIAPMIFSSLVGIANYAIYQSSIDYTVAAYGVYAASATGGNDFARDFLSGIAALYSSPMYSNIGKEYPLEWASTILAVIALLVTAPVFYFYKNGEKLRKKSKFASKIERERREAKNNRQQFLYISDIGASSWGQPIFIATSAAMVVTFDIVFISERWLRHTGRLAPNHHKAEKVASILSIIMSLVGAAGLILLTIFDTRDYPKVHESMLGVFIGGYVISAICVCIEYLLLGLMYRKRDHANGSQTHEQHRILIASFCIKLFFILIELGLAIAFGITEYRGNYNASAIVEWILALVYIFYVWSYILDFLPATKSWNRGKHGRFPPVKRGSEDMEMEVESYGNQVGGPVYT</sequence>
<feature type="transmembrane region" description="Helical" evidence="6">
    <location>
        <begin position="591"/>
        <end position="613"/>
    </location>
</feature>
<dbReference type="EMBL" id="LKEA01000042">
    <property type="protein sequence ID" value="ROV94104.1"/>
    <property type="molecule type" value="Genomic_DNA"/>
</dbReference>
<feature type="transmembrane region" description="Helical" evidence="6">
    <location>
        <begin position="704"/>
        <end position="725"/>
    </location>
</feature>
<proteinExistence type="predicted"/>
<gene>
    <name evidence="8" type="ORF">VMCG_08277</name>
</gene>